<gene>
    <name evidence="6" type="ORF">JIN78_06765</name>
</gene>
<dbReference type="InterPro" id="IPR016267">
    <property type="entry name" value="UDPGP_trans"/>
</dbReference>
<keyword evidence="7" id="KW-1185">Reference proteome</keyword>
<comment type="caution">
    <text evidence="6">The sequence shown here is derived from an EMBL/GenBank/DDBJ whole genome shotgun (WGS) entry which is preliminary data.</text>
</comment>
<dbReference type="RefSeq" id="WP_200391194.1">
    <property type="nucleotide sequence ID" value="NZ_JAENIO010000013.1"/>
</dbReference>
<feature type="binding site" evidence="5">
    <location>
        <position position="90"/>
    </location>
    <ligand>
        <name>UTP</name>
        <dbReference type="ChEBI" id="CHEBI:46398"/>
    </ligand>
</feature>
<dbReference type="GO" id="GO:0003983">
    <property type="term" value="F:UTP:glucose-1-phosphate uridylyltransferase activity"/>
    <property type="evidence" value="ECO:0007669"/>
    <property type="project" value="InterPro"/>
</dbReference>
<feature type="binding site" evidence="5">
    <location>
        <position position="358"/>
    </location>
    <ligand>
        <name>UTP</name>
        <dbReference type="ChEBI" id="CHEBI:46398"/>
    </ligand>
</feature>
<dbReference type="GO" id="GO:0006011">
    <property type="term" value="P:UDP-alpha-D-glucose metabolic process"/>
    <property type="evidence" value="ECO:0007669"/>
    <property type="project" value="InterPro"/>
</dbReference>
<dbReference type="FunFam" id="3.90.550.10:FF:000002">
    <property type="entry name" value="UTP--glucose-1-phosphate uridylyltransferase"/>
    <property type="match status" value="1"/>
</dbReference>
<evidence type="ECO:0000313" key="7">
    <source>
        <dbReference type="Proteomes" id="UP000604083"/>
    </source>
</evidence>
<dbReference type="InterPro" id="IPR002618">
    <property type="entry name" value="UDPGP_fam"/>
</dbReference>
<organism evidence="6 7">
    <name type="scientific">Roseibacillus ishigakijimensis</name>
    <dbReference type="NCBI Taxonomy" id="454146"/>
    <lineage>
        <taxon>Bacteria</taxon>
        <taxon>Pseudomonadati</taxon>
        <taxon>Verrucomicrobiota</taxon>
        <taxon>Verrucomicrobiia</taxon>
        <taxon>Verrucomicrobiales</taxon>
        <taxon>Verrucomicrobiaceae</taxon>
        <taxon>Roseibacillus</taxon>
    </lineage>
</organism>
<evidence type="ECO:0000256" key="4">
    <source>
        <dbReference type="PIRSR" id="PIRSR000806-1"/>
    </source>
</evidence>
<dbReference type="Pfam" id="PF01704">
    <property type="entry name" value="UDPGP"/>
    <property type="match status" value="1"/>
</dbReference>
<reference evidence="6" key="1">
    <citation type="submission" date="2021-01" db="EMBL/GenBank/DDBJ databases">
        <title>Modified the classification status of verrucomicrobia.</title>
        <authorList>
            <person name="Feng X."/>
        </authorList>
    </citation>
    <scope>NUCLEOTIDE SEQUENCE</scope>
    <source>
        <strain evidence="6">KCTC 12986</strain>
    </source>
</reference>
<sequence length="452" mass="48533">MSDFTPFREKMTAAGLGEAAIGAFERGYQLLASGEKGLLGEESIHPADSVPNYLSVASEHPEWQPELLAKTVVLKLNGGLGTGMGLQKAKSLLEVKDGETFLDLIAQQIAHLREETGAHVRFLLMNSFSTSEDTLAALQGGPLEGEEVEMLQNKVPKIEAATLAPVAWPADPDHEWCPPGHGDLYPALVGSGWLDRLLADGIEYAFVSNSDNLGATLDAGLLSWFAESGAPFAMEVTRRTEADKKGGHLAVRKDDDRLVLREVAQCPEADLDFFQDISRHQYFNTNNLWLHLPALKEALEAANGVLPLPVIQNAKTVDPRDKDSTRVYQLETAMGAAIECFEGALAVEVPRSRFAPVKTTSDLFALRSDAYEKRPDGSVGLVPARAGKPPVVKLSSEYKLVDSLTQLGQVPSLVEANSLTVEGPVAFAPGVIITGDASFTNCGEIPAGRHGA</sequence>
<proteinExistence type="inferred from homology"/>
<dbReference type="EMBL" id="JAENIO010000013">
    <property type="protein sequence ID" value="MBK1833758.1"/>
    <property type="molecule type" value="Genomic_DNA"/>
</dbReference>
<keyword evidence="3 6" id="KW-0548">Nucleotidyltransferase</keyword>
<protein>
    <submittedName>
        <fullName evidence="6">UTP--glucose-1-phosphate uridylyltransferase</fullName>
    </submittedName>
</protein>
<dbReference type="PIRSF" id="PIRSF000806">
    <property type="entry name" value="UDPGP"/>
    <property type="match status" value="1"/>
</dbReference>
<dbReference type="PANTHER" id="PTHR43511">
    <property type="match status" value="1"/>
</dbReference>
<accession>A0A934RQT7</accession>
<dbReference type="Gene3D" id="2.160.10.10">
    <property type="entry name" value="Hexapeptide repeat proteins"/>
    <property type="match status" value="1"/>
</dbReference>
<dbReference type="SUPFAM" id="SSF53448">
    <property type="entry name" value="Nucleotide-diphospho-sugar transferases"/>
    <property type="match status" value="1"/>
</dbReference>
<feature type="binding site" evidence="4">
    <location>
        <position position="181"/>
    </location>
    <ligand>
        <name>substrate</name>
    </ligand>
</feature>
<keyword evidence="2" id="KW-0808">Transferase</keyword>
<dbReference type="Gene3D" id="3.90.550.10">
    <property type="entry name" value="Spore Coat Polysaccharide Biosynthesis Protein SpsA, Chain A"/>
    <property type="match status" value="1"/>
</dbReference>
<evidence type="ECO:0000256" key="3">
    <source>
        <dbReference type="ARBA" id="ARBA00022695"/>
    </source>
</evidence>
<dbReference type="InterPro" id="IPR029044">
    <property type="entry name" value="Nucleotide-diphossugar_trans"/>
</dbReference>
<name>A0A934RQT7_9BACT</name>
<evidence type="ECO:0000256" key="1">
    <source>
        <dbReference type="ARBA" id="ARBA00010401"/>
    </source>
</evidence>
<comment type="similarity">
    <text evidence="1">Belongs to the UDPGP type 1 family.</text>
</comment>
<dbReference type="AlphaFoldDB" id="A0A934RQT7"/>
<evidence type="ECO:0000256" key="5">
    <source>
        <dbReference type="PIRSR" id="PIRSR000806-2"/>
    </source>
</evidence>
<feature type="binding site" evidence="5">
    <location>
        <position position="180"/>
    </location>
    <ligand>
        <name>UTP</name>
        <dbReference type="ChEBI" id="CHEBI:46398"/>
    </ligand>
</feature>
<feature type="binding site" evidence="5">
    <location>
        <position position="211"/>
    </location>
    <ligand>
        <name>UTP</name>
        <dbReference type="ChEBI" id="CHEBI:46398"/>
    </ligand>
</feature>
<dbReference type="Proteomes" id="UP000604083">
    <property type="component" value="Unassembled WGS sequence"/>
</dbReference>
<feature type="binding site" evidence="5">
    <location>
        <position position="152"/>
    </location>
    <ligand>
        <name>UTP</name>
        <dbReference type="ChEBI" id="CHEBI:46398"/>
    </ligand>
</feature>
<evidence type="ECO:0000313" key="6">
    <source>
        <dbReference type="EMBL" id="MBK1833758.1"/>
    </source>
</evidence>
<dbReference type="CDD" id="cd00897">
    <property type="entry name" value="UGPase_euk"/>
    <property type="match status" value="1"/>
</dbReference>
<evidence type="ECO:0000256" key="2">
    <source>
        <dbReference type="ARBA" id="ARBA00022679"/>
    </source>
</evidence>